<protein>
    <submittedName>
        <fullName evidence="2">Uncharacterized protein</fullName>
    </submittedName>
</protein>
<reference evidence="2 3" key="1">
    <citation type="submission" date="2024-01" db="EMBL/GenBank/DDBJ databases">
        <title>The genomes of 5 underutilized Papilionoideae crops provide insights into root nodulation and disease resistance.</title>
        <authorList>
            <person name="Yuan L."/>
        </authorList>
    </citation>
    <scope>NUCLEOTIDE SEQUENCE [LARGE SCALE GENOMIC DNA]</scope>
    <source>
        <strain evidence="2">LY-2023</strain>
        <tissue evidence="2">Leaf</tissue>
    </source>
</reference>
<sequence>MWEFFSNLKSLITASRKSDKFSLTPFPKMRNRNPLEPQKKKKNPIQKGNRDNSNWKNLETKSPNWVQTHEGNRQ</sequence>
<dbReference type="AlphaFoldDB" id="A0AAN9F8Z9"/>
<feature type="compositionally biased region" description="Polar residues" evidence="1">
    <location>
        <begin position="51"/>
        <end position="74"/>
    </location>
</feature>
<evidence type="ECO:0000256" key="1">
    <source>
        <dbReference type="SAM" id="MobiDB-lite"/>
    </source>
</evidence>
<organism evidence="2 3">
    <name type="scientific">Clitoria ternatea</name>
    <name type="common">Butterfly pea</name>
    <dbReference type="NCBI Taxonomy" id="43366"/>
    <lineage>
        <taxon>Eukaryota</taxon>
        <taxon>Viridiplantae</taxon>
        <taxon>Streptophyta</taxon>
        <taxon>Embryophyta</taxon>
        <taxon>Tracheophyta</taxon>
        <taxon>Spermatophyta</taxon>
        <taxon>Magnoliopsida</taxon>
        <taxon>eudicotyledons</taxon>
        <taxon>Gunneridae</taxon>
        <taxon>Pentapetalae</taxon>
        <taxon>rosids</taxon>
        <taxon>fabids</taxon>
        <taxon>Fabales</taxon>
        <taxon>Fabaceae</taxon>
        <taxon>Papilionoideae</taxon>
        <taxon>50 kb inversion clade</taxon>
        <taxon>NPAAA clade</taxon>
        <taxon>indigoferoid/millettioid clade</taxon>
        <taxon>Phaseoleae</taxon>
        <taxon>Clitoria</taxon>
    </lineage>
</organism>
<evidence type="ECO:0000313" key="2">
    <source>
        <dbReference type="EMBL" id="KAK7270951.1"/>
    </source>
</evidence>
<dbReference type="EMBL" id="JAYKXN010000007">
    <property type="protein sequence ID" value="KAK7270951.1"/>
    <property type="molecule type" value="Genomic_DNA"/>
</dbReference>
<accession>A0AAN9F8Z9</accession>
<proteinExistence type="predicted"/>
<gene>
    <name evidence="2" type="ORF">RJT34_26496</name>
</gene>
<comment type="caution">
    <text evidence="2">The sequence shown here is derived from an EMBL/GenBank/DDBJ whole genome shotgun (WGS) entry which is preliminary data.</text>
</comment>
<dbReference type="Proteomes" id="UP001359559">
    <property type="component" value="Unassembled WGS sequence"/>
</dbReference>
<name>A0AAN9F8Z9_CLITE</name>
<keyword evidence="3" id="KW-1185">Reference proteome</keyword>
<evidence type="ECO:0000313" key="3">
    <source>
        <dbReference type="Proteomes" id="UP001359559"/>
    </source>
</evidence>
<feature type="region of interest" description="Disordered" evidence="1">
    <location>
        <begin position="16"/>
        <end position="74"/>
    </location>
</feature>